<comment type="caution">
    <text evidence="5">The sequence shown here is derived from an EMBL/GenBank/DDBJ whole genome shotgun (WGS) entry which is preliminary data.</text>
</comment>
<dbReference type="GO" id="GO:0046872">
    <property type="term" value="F:metal ion binding"/>
    <property type="evidence" value="ECO:0007669"/>
    <property type="project" value="UniProtKB-KW"/>
</dbReference>
<evidence type="ECO:0000313" key="5">
    <source>
        <dbReference type="EMBL" id="TWP51828.1"/>
    </source>
</evidence>
<keyword evidence="3" id="KW-0378">Hydrolase</keyword>
<dbReference type="Gene3D" id="3.40.630.10">
    <property type="entry name" value="Zn peptidases"/>
    <property type="match status" value="2"/>
</dbReference>
<protein>
    <submittedName>
        <fullName evidence="5">M20 family dipeptidase</fullName>
    </submittedName>
</protein>
<evidence type="ECO:0000259" key="4">
    <source>
        <dbReference type="Pfam" id="PF07687"/>
    </source>
</evidence>
<dbReference type="Pfam" id="PF07687">
    <property type="entry name" value="M20_dimer"/>
    <property type="match status" value="1"/>
</dbReference>
<keyword evidence="6" id="KW-1185">Reference proteome</keyword>
<keyword evidence="1" id="KW-0645">Protease</keyword>
<dbReference type="RefSeq" id="WP_146351645.1">
    <property type="nucleotide sequence ID" value="NZ_VOBR01000007.1"/>
</dbReference>
<dbReference type="Pfam" id="PF01546">
    <property type="entry name" value="Peptidase_M20"/>
    <property type="match status" value="1"/>
</dbReference>
<accession>A0A563EWC0</accession>
<dbReference type="InterPro" id="IPR002933">
    <property type="entry name" value="Peptidase_M20"/>
</dbReference>
<name>A0A563EWC0_9PSEU</name>
<keyword evidence="2" id="KW-0479">Metal-binding</keyword>
<dbReference type="PANTHER" id="PTHR43270">
    <property type="entry name" value="BETA-ALA-HIS DIPEPTIDASE"/>
    <property type="match status" value="1"/>
</dbReference>
<dbReference type="InterPro" id="IPR036264">
    <property type="entry name" value="Bact_exopeptidase_dim_dom"/>
</dbReference>
<evidence type="ECO:0000256" key="2">
    <source>
        <dbReference type="ARBA" id="ARBA00022723"/>
    </source>
</evidence>
<dbReference type="AlphaFoldDB" id="A0A563EWC0"/>
<gene>
    <name evidence="5" type="ORF">FKR81_13320</name>
</gene>
<dbReference type="EMBL" id="VOBR01000007">
    <property type="protein sequence ID" value="TWP51828.1"/>
    <property type="molecule type" value="Genomic_DNA"/>
</dbReference>
<dbReference type="PANTHER" id="PTHR43270:SF12">
    <property type="entry name" value="SUCCINYL-DIAMINOPIMELATE DESUCCINYLASE"/>
    <property type="match status" value="1"/>
</dbReference>
<dbReference type="OrthoDB" id="9761532at2"/>
<dbReference type="GO" id="GO:0008233">
    <property type="term" value="F:peptidase activity"/>
    <property type="evidence" value="ECO:0007669"/>
    <property type="project" value="UniProtKB-KW"/>
</dbReference>
<proteinExistence type="predicted"/>
<dbReference type="GO" id="GO:0006508">
    <property type="term" value="P:proteolysis"/>
    <property type="evidence" value="ECO:0007669"/>
    <property type="project" value="UniProtKB-KW"/>
</dbReference>
<feature type="domain" description="Peptidase M20 dimerisation" evidence="4">
    <location>
        <begin position="201"/>
        <end position="295"/>
    </location>
</feature>
<evidence type="ECO:0000256" key="3">
    <source>
        <dbReference type="ARBA" id="ARBA00022801"/>
    </source>
</evidence>
<dbReference type="Proteomes" id="UP000316639">
    <property type="component" value="Unassembled WGS sequence"/>
</dbReference>
<dbReference type="SUPFAM" id="SSF55031">
    <property type="entry name" value="Bacterial exopeptidase dimerisation domain"/>
    <property type="match status" value="1"/>
</dbReference>
<dbReference type="SUPFAM" id="SSF53187">
    <property type="entry name" value="Zn-dependent exopeptidases"/>
    <property type="match status" value="1"/>
</dbReference>
<dbReference type="Gene3D" id="3.30.70.360">
    <property type="match status" value="1"/>
</dbReference>
<sequence length="397" mass="42576">MSLARALGYAARHRRRFVQDVADLAAIPSVSADPAHRADVRRAAVWLTGRLRRAGLTGARMVCTGGHPLVVAGDRHARVLVYGHYDVQPPGPLREWDSPPFHPTRVGDLLVGRGTSDNKGQLLTHVAAAESWLRTAGRLPVSVRYVFDGEEEIGSVHTAGFLDRTRPDLVVISDTRMAAPDVPALTISLRGTVKLTVLARGADTDLHAGSYGGAVAQPALELSRLLAALGEHPVLRPARDHTRGPALTVTALRAGTGAGVVPARAFAALDIRLGAGQRPEAVEREVRRFFRERTRSGVRITLRRKASAVPVTLDTDGWAVRAAVRACRRGFGRSPALTRSGGTIPVVGRFAERGIPVLLLGFALPDDRMHAPNERLSLRAFARGVDTATALLHELAS</sequence>
<organism evidence="5 6">
    <name type="scientific">Lentzea tibetensis</name>
    <dbReference type="NCBI Taxonomy" id="2591470"/>
    <lineage>
        <taxon>Bacteria</taxon>
        <taxon>Bacillati</taxon>
        <taxon>Actinomycetota</taxon>
        <taxon>Actinomycetes</taxon>
        <taxon>Pseudonocardiales</taxon>
        <taxon>Pseudonocardiaceae</taxon>
        <taxon>Lentzea</taxon>
    </lineage>
</organism>
<reference evidence="5 6" key="1">
    <citation type="submission" date="2019-07" db="EMBL/GenBank/DDBJ databases">
        <title>Lentzea xizangensis sp. nov., isolated from Qinghai-Tibetan Plateau Soils.</title>
        <authorList>
            <person name="Huang J."/>
        </authorList>
    </citation>
    <scope>NUCLEOTIDE SEQUENCE [LARGE SCALE GENOMIC DNA]</scope>
    <source>
        <strain evidence="5 6">FXJ1.1311</strain>
    </source>
</reference>
<evidence type="ECO:0000256" key="1">
    <source>
        <dbReference type="ARBA" id="ARBA00022670"/>
    </source>
</evidence>
<evidence type="ECO:0000313" key="6">
    <source>
        <dbReference type="Proteomes" id="UP000316639"/>
    </source>
</evidence>
<dbReference type="InterPro" id="IPR011650">
    <property type="entry name" value="Peptidase_M20_dimer"/>
</dbReference>
<dbReference type="InterPro" id="IPR051458">
    <property type="entry name" value="Cyt/Met_Dipeptidase"/>
</dbReference>